<dbReference type="GO" id="GO:0030674">
    <property type="term" value="F:protein-macromolecule adaptor activity"/>
    <property type="evidence" value="ECO:0007669"/>
    <property type="project" value="TreeGrafter"/>
</dbReference>
<feature type="compositionally biased region" description="Polar residues" evidence="2">
    <location>
        <begin position="167"/>
        <end position="176"/>
    </location>
</feature>
<dbReference type="InterPro" id="IPR006966">
    <property type="entry name" value="Peroxin-3"/>
</dbReference>
<gene>
    <name evidence="3" type="ORF">BS47DRAFT_1489608</name>
</gene>
<evidence type="ECO:0008006" key="5">
    <source>
        <dbReference type="Google" id="ProtNLM"/>
    </source>
</evidence>
<evidence type="ECO:0000313" key="3">
    <source>
        <dbReference type="EMBL" id="KAF9505914.1"/>
    </source>
</evidence>
<comment type="caution">
    <text evidence="3">The sequence shown here is derived from an EMBL/GenBank/DDBJ whole genome shotgun (WGS) entry which is preliminary data.</text>
</comment>
<accession>A0A9P6DP53</accession>
<dbReference type="Proteomes" id="UP000886523">
    <property type="component" value="Unassembled WGS sequence"/>
</dbReference>
<feature type="compositionally biased region" description="Polar residues" evidence="2">
    <location>
        <begin position="203"/>
        <end position="224"/>
    </location>
</feature>
<dbReference type="PANTHER" id="PTHR28080:SF1">
    <property type="entry name" value="PEROXISOMAL BIOGENESIS FACTOR 3"/>
    <property type="match status" value="1"/>
</dbReference>
<feature type="region of interest" description="Disordered" evidence="2">
    <location>
        <begin position="131"/>
        <end position="183"/>
    </location>
</feature>
<protein>
    <recommendedName>
        <fullName evidence="5">Peroxin-3</fullName>
    </recommendedName>
</protein>
<dbReference type="OrthoDB" id="45930at2759"/>
<dbReference type="AlphaFoldDB" id="A0A9P6DP53"/>
<proteinExistence type="predicted"/>
<dbReference type="PANTHER" id="PTHR28080">
    <property type="entry name" value="PEROXISOMAL BIOGENESIS FACTOR 3"/>
    <property type="match status" value="1"/>
</dbReference>
<organism evidence="3 4">
    <name type="scientific">Hydnum rufescens UP504</name>
    <dbReference type="NCBI Taxonomy" id="1448309"/>
    <lineage>
        <taxon>Eukaryota</taxon>
        <taxon>Fungi</taxon>
        <taxon>Dikarya</taxon>
        <taxon>Basidiomycota</taxon>
        <taxon>Agaricomycotina</taxon>
        <taxon>Agaricomycetes</taxon>
        <taxon>Cantharellales</taxon>
        <taxon>Hydnaceae</taxon>
        <taxon>Hydnum</taxon>
    </lineage>
</organism>
<dbReference type="EMBL" id="MU129132">
    <property type="protein sequence ID" value="KAF9505914.1"/>
    <property type="molecule type" value="Genomic_DNA"/>
</dbReference>
<feature type="compositionally biased region" description="Basic and acidic residues" evidence="2">
    <location>
        <begin position="153"/>
        <end position="166"/>
    </location>
</feature>
<sequence>MFTSLRRYVWERRRGLATSAGLVGGLYLFGQYVAKRLEEMREKVMEERAARENLRKRFQQNQEDCTYHVLALLPTLGNAILEEMDVEHITLALQQTRNVTPAVSTEQLSLANRSLGVLPQSTFLSDSIISEATSGSSGDGSSTSNPLTQRMGNDIEHPSTGHRRDSSVSTSGSPTGQLFEPSFDTSGLISSSGDWVHEFHSQGAPSRSTVNGSPTSSAEARLSDSVSGTSVSLVTDGSFEVQSGMTVDSIMPPASLSREHIVPSLPAPPLSNKTKVELWKEMKILAFTRALTILYSLTLLSLLTHIQLNLIGTRKYVDAFFWSSHSIFDDRNDDDEEAVEPMTEELERKYLTMSWWLLNVGWKDVAARVREAVEHVFQSISLKSNIGPQDVESLVAQVRQRVEYQDPDGKQRINFLGSLVPLNEMDQAFVLLQGGLASHHAHIDVPLRSLLSETSVFVSSADFGIVLGLCLDRGTAMFLDGLRKSAFGMGDHGQKIEFDEQSPTVRFAALLPAVARWSHLAVNGIPNELIESLADMPEMTAFSAVLFSSFSSKLH</sequence>
<name>A0A9P6DP53_9AGAM</name>
<reference evidence="3" key="1">
    <citation type="journal article" date="2020" name="Nat. Commun.">
        <title>Large-scale genome sequencing of mycorrhizal fungi provides insights into the early evolution of symbiotic traits.</title>
        <authorList>
            <person name="Miyauchi S."/>
            <person name="Kiss E."/>
            <person name="Kuo A."/>
            <person name="Drula E."/>
            <person name="Kohler A."/>
            <person name="Sanchez-Garcia M."/>
            <person name="Morin E."/>
            <person name="Andreopoulos B."/>
            <person name="Barry K.W."/>
            <person name="Bonito G."/>
            <person name="Buee M."/>
            <person name="Carver A."/>
            <person name="Chen C."/>
            <person name="Cichocki N."/>
            <person name="Clum A."/>
            <person name="Culley D."/>
            <person name="Crous P.W."/>
            <person name="Fauchery L."/>
            <person name="Girlanda M."/>
            <person name="Hayes R.D."/>
            <person name="Keri Z."/>
            <person name="LaButti K."/>
            <person name="Lipzen A."/>
            <person name="Lombard V."/>
            <person name="Magnuson J."/>
            <person name="Maillard F."/>
            <person name="Murat C."/>
            <person name="Nolan M."/>
            <person name="Ohm R.A."/>
            <person name="Pangilinan J."/>
            <person name="Pereira M.F."/>
            <person name="Perotto S."/>
            <person name="Peter M."/>
            <person name="Pfister S."/>
            <person name="Riley R."/>
            <person name="Sitrit Y."/>
            <person name="Stielow J.B."/>
            <person name="Szollosi G."/>
            <person name="Zifcakova L."/>
            <person name="Stursova M."/>
            <person name="Spatafora J.W."/>
            <person name="Tedersoo L."/>
            <person name="Vaario L.M."/>
            <person name="Yamada A."/>
            <person name="Yan M."/>
            <person name="Wang P."/>
            <person name="Xu J."/>
            <person name="Bruns T."/>
            <person name="Baldrian P."/>
            <person name="Vilgalys R."/>
            <person name="Dunand C."/>
            <person name="Henrissat B."/>
            <person name="Grigoriev I.V."/>
            <person name="Hibbett D."/>
            <person name="Nagy L.G."/>
            <person name="Martin F.M."/>
        </authorList>
    </citation>
    <scope>NUCLEOTIDE SEQUENCE</scope>
    <source>
        <strain evidence="3">UP504</strain>
    </source>
</reference>
<keyword evidence="4" id="KW-1185">Reference proteome</keyword>
<evidence type="ECO:0000256" key="2">
    <source>
        <dbReference type="SAM" id="MobiDB-lite"/>
    </source>
</evidence>
<dbReference type="Pfam" id="PF04882">
    <property type="entry name" value="Peroxin-3"/>
    <property type="match status" value="1"/>
</dbReference>
<dbReference type="GO" id="GO:0005778">
    <property type="term" value="C:peroxisomal membrane"/>
    <property type="evidence" value="ECO:0007669"/>
    <property type="project" value="InterPro"/>
</dbReference>
<feature type="coiled-coil region" evidence="1">
    <location>
        <begin position="34"/>
        <end position="64"/>
    </location>
</feature>
<feature type="compositionally biased region" description="Low complexity" evidence="2">
    <location>
        <begin position="133"/>
        <end position="144"/>
    </location>
</feature>
<feature type="region of interest" description="Disordered" evidence="2">
    <location>
        <begin position="198"/>
        <end position="224"/>
    </location>
</feature>
<evidence type="ECO:0000256" key="1">
    <source>
        <dbReference type="SAM" id="Coils"/>
    </source>
</evidence>
<keyword evidence="1" id="KW-0175">Coiled coil</keyword>
<evidence type="ECO:0000313" key="4">
    <source>
        <dbReference type="Proteomes" id="UP000886523"/>
    </source>
</evidence>
<dbReference type="GO" id="GO:0045046">
    <property type="term" value="P:protein import into peroxisome membrane"/>
    <property type="evidence" value="ECO:0007669"/>
    <property type="project" value="TreeGrafter"/>
</dbReference>